<organism evidence="3 4">
    <name type="scientific">Shewanella marisflavi</name>
    <dbReference type="NCBI Taxonomy" id="260364"/>
    <lineage>
        <taxon>Bacteria</taxon>
        <taxon>Pseudomonadati</taxon>
        <taxon>Pseudomonadota</taxon>
        <taxon>Gammaproteobacteria</taxon>
        <taxon>Alteromonadales</taxon>
        <taxon>Shewanellaceae</taxon>
        <taxon>Shewanella</taxon>
    </lineage>
</organism>
<dbReference type="AlphaFoldDB" id="A0AAC9XM67"/>
<dbReference type="GO" id="GO:0004177">
    <property type="term" value="F:aminopeptidase activity"/>
    <property type="evidence" value="ECO:0007669"/>
    <property type="project" value="UniProtKB-KW"/>
</dbReference>
<dbReference type="InterPro" id="IPR036005">
    <property type="entry name" value="Creatinase/aminopeptidase-like"/>
</dbReference>
<feature type="domain" description="Peptidase M24" evidence="2">
    <location>
        <begin position="211"/>
        <end position="414"/>
    </location>
</feature>
<accession>A0AAC9XM67</accession>
<dbReference type="RefSeq" id="WP_088903737.1">
    <property type="nucleotide sequence ID" value="NZ_CP022272.1"/>
</dbReference>
<keyword evidence="1" id="KW-0732">Signal</keyword>
<keyword evidence="3" id="KW-0031">Aminopeptidase</keyword>
<keyword evidence="3" id="KW-0378">Hydrolase</keyword>
<evidence type="ECO:0000259" key="2">
    <source>
        <dbReference type="Pfam" id="PF00557"/>
    </source>
</evidence>
<evidence type="ECO:0000313" key="3">
    <source>
        <dbReference type="EMBL" id="ASJ95526.1"/>
    </source>
</evidence>
<dbReference type="Pfam" id="PF00557">
    <property type="entry name" value="Peptidase_M24"/>
    <property type="match status" value="1"/>
</dbReference>
<gene>
    <name evidence="3" type="ORF">CFF01_02395</name>
</gene>
<dbReference type="Gene3D" id="3.90.230.10">
    <property type="entry name" value="Creatinase/methionine aminopeptidase superfamily"/>
    <property type="match status" value="1"/>
</dbReference>
<dbReference type="SUPFAM" id="SSF55920">
    <property type="entry name" value="Creatinase/aminopeptidase"/>
    <property type="match status" value="1"/>
</dbReference>
<name>A0AAC9XM67_9GAMM</name>
<sequence>MLANKNNNLSLYAIFWLLCLTLLPQTSQGAATDEILPLRERAALIDSLTEKRVQQLLPTLMRESDIDMWLLISREYNEDPVLKTMLPATWLSARRTTILVFARDKQGEVNAYAIAPYSVGNLFTKAWDKETHPSQWQALNALVERYQPKRIGVNRSASWAHADGLVSGDEARLLRHLPEPYRQALVSAEPLAIGWLERRIPEEVALYPSLVKMAHEIIAQGFSNEVIQVGKTTSEDLVWWFRERVRELKLQTWFQPSVTIQRAKQADLSGDTVILPGDLLHVDFGITYLRLNTDTQQLAYVLRSGETQAPDYLVKAFNSGNQLQDILTAQFAVGRTGNQVLKAAREQAIAAGLKPTIYSHPIGYHGHGAGTTLGMWDAQQGVAGSGDYPLHLNTAYSIELNNAVLIPEWEREIRIMLEEDAMFDASGVWYLNGRQTGLILIKSALSMKTQTEQ</sequence>
<dbReference type="Proteomes" id="UP000198233">
    <property type="component" value="Chromosome"/>
</dbReference>
<proteinExistence type="predicted"/>
<protein>
    <submittedName>
        <fullName evidence="3">Xaa-Pro aminopeptidase</fullName>
    </submittedName>
</protein>
<keyword evidence="3" id="KW-0645">Protease</keyword>
<evidence type="ECO:0000256" key="1">
    <source>
        <dbReference type="SAM" id="SignalP"/>
    </source>
</evidence>
<dbReference type="KEGG" id="smav:CFF01_02395"/>
<evidence type="ECO:0000313" key="4">
    <source>
        <dbReference type="Proteomes" id="UP000198233"/>
    </source>
</evidence>
<reference evidence="3 4" key="1">
    <citation type="submission" date="2017-06" db="EMBL/GenBank/DDBJ databases">
        <title>Complete genome sequence of Shewanella marisflavi EP1 associated with anaerobic 2,4-dinitrotoluene reduction and salt tolerance.</title>
        <authorList>
            <person name="Huang J."/>
        </authorList>
    </citation>
    <scope>NUCLEOTIDE SEQUENCE [LARGE SCALE GENOMIC DNA]</scope>
    <source>
        <strain evidence="3 4">EP1</strain>
    </source>
</reference>
<feature type="chain" id="PRO_5042291095" evidence="1">
    <location>
        <begin position="30"/>
        <end position="453"/>
    </location>
</feature>
<dbReference type="EMBL" id="CP022272">
    <property type="protein sequence ID" value="ASJ95526.1"/>
    <property type="molecule type" value="Genomic_DNA"/>
</dbReference>
<dbReference type="InterPro" id="IPR000994">
    <property type="entry name" value="Pept_M24"/>
</dbReference>
<feature type="signal peptide" evidence="1">
    <location>
        <begin position="1"/>
        <end position="29"/>
    </location>
</feature>